<evidence type="ECO:0000313" key="2">
    <source>
        <dbReference type="Proteomes" id="UP000070366"/>
    </source>
</evidence>
<keyword evidence="2" id="KW-1185">Reference proteome</keyword>
<dbReference type="STRING" id="626937.HMPREF3293_01701"/>
<protein>
    <submittedName>
        <fullName evidence="1">Uncharacterized protein</fullName>
    </submittedName>
</protein>
<sequence>MAKRRPGRMPERFSAVYQRFYSCSERALLKWMRAAVRPANPASGLFARLPYIISEKGVVEKFCLRLLVYQKTRWYNILYHRAASFHFSV</sequence>
<comment type="caution">
    <text evidence="1">The sequence shown here is derived from an EMBL/GenBank/DDBJ whole genome shotgun (WGS) entry which is preliminary data.</text>
</comment>
<dbReference type="KEGG" id="cmiu:B1H56_11260"/>
<dbReference type="AlphaFoldDB" id="A0A136Q4A7"/>
<reference evidence="1 2" key="1">
    <citation type="submission" date="2016-02" db="EMBL/GenBank/DDBJ databases">
        <authorList>
            <person name="Wen L."/>
            <person name="He K."/>
            <person name="Yang H."/>
        </authorList>
    </citation>
    <scope>NUCLEOTIDE SEQUENCE [LARGE SCALE GENOMIC DNA]</scope>
    <source>
        <strain evidence="1 2">DSM 22607</strain>
    </source>
</reference>
<organism evidence="1 2">
    <name type="scientific">Christensenella minuta</name>
    <dbReference type="NCBI Taxonomy" id="626937"/>
    <lineage>
        <taxon>Bacteria</taxon>
        <taxon>Bacillati</taxon>
        <taxon>Bacillota</taxon>
        <taxon>Clostridia</taxon>
        <taxon>Christensenellales</taxon>
        <taxon>Christensenellaceae</taxon>
        <taxon>Christensenella</taxon>
    </lineage>
</organism>
<name>A0A136Q4A7_9FIRM</name>
<evidence type="ECO:0000313" key="1">
    <source>
        <dbReference type="EMBL" id="KXK65487.1"/>
    </source>
</evidence>
<accession>A0A136Q4A7</accession>
<proteinExistence type="predicted"/>
<gene>
    <name evidence="1" type="ORF">HMPREF3293_01701</name>
</gene>
<dbReference type="Proteomes" id="UP000070366">
    <property type="component" value="Unassembled WGS sequence"/>
</dbReference>
<dbReference type="EMBL" id="LSZW01000061">
    <property type="protein sequence ID" value="KXK65487.1"/>
    <property type="molecule type" value="Genomic_DNA"/>
</dbReference>